<evidence type="ECO:0000313" key="14">
    <source>
        <dbReference type="EMBL" id="PRD16830.1"/>
    </source>
</evidence>
<dbReference type="GO" id="GO:0030145">
    <property type="term" value="F:manganese ion binding"/>
    <property type="evidence" value="ECO:0007669"/>
    <property type="project" value="InterPro"/>
</dbReference>
<feature type="transmembrane region" description="Helical" evidence="12">
    <location>
        <begin position="154"/>
        <end position="172"/>
    </location>
</feature>
<dbReference type="Proteomes" id="UP000239181">
    <property type="component" value="Unassembled WGS sequence"/>
</dbReference>
<keyword evidence="6 12" id="KW-0812">Transmembrane</keyword>
<dbReference type="UniPathway" id="UPA00281"/>
<evidence type="ECO:0000256" key="4">
    <source>
        <dbReference type="ARBA" id="ARBA00022676"/>
    </source>
</evidence>
<reference evidence="14 15" key="1">
    <citation type="submission" date="2017-10" db="EMBL/GenBank/DDBJ databases">
        <title>Draft genome of two endophytic bacteria isolated from 'guarana' Paullinia cupana (Mart.) Ducke.</title>
        <authorList>
            <person name="Siqueira K.A."/>
            <person name="Liotti R.G."/>
            <person name="Mendes T.A."/>
            <person name="Soares M.A."/>
        </authorList>
    </citation>
    <scope>NUCLEOTIDE SEQUENCE [LARGE SCALE GENOMIC DNA]</scope>
    <source>
        <strain evidence="14 15">342</strain>
    </source>
</reference>
<evidence type="ECO:0000256" key="1">
    <source>
        <dbReference type="ARBA" id="ARBA00004651"/>
    </source>
</evidence>
<dbReference type="GO" id="GO:0016757">
    <property type="term" value="F:glycosyltransferase activity"/>
    <property type="evidence" value="ECO:0007669"/>
    <property type="project" value="UniProtKB-KW"/>
</dbReference>
<dbReference type="PANTHER" id="PTHR22926:SF3">
    <property type="entry name" value="UNDECAPRENYL-PHOSPHATE ALPHA-N-ACETYLGLUCOSAMINYL 1-PHOSPHATE TRANSFERASE"/>
    <property type="match status" value="1"/>
</dbReference>
<feature type="transmembrane region" description="Helical" evidence="12">
    <location>
        <begin position="287"/>
        <end position="308"/>
    </location>
</feature>
<protein>
    <recommendedName>
        <fullName evidence="12">Undecaprenyl-phosphate alpha-N-acetylglucosaminyl 1-phosphate transferase</fullName>
        <ecNumber evidence="12">2.7.8.33</ecNumber>
    </recommendedName>
    <alternativeName>
        <fullName evidence="12">UDP-GlcNAc:undecaprenyl-phosphate GlcNAc-1-phosphate transferase</fullName>
    </alternativeName>
    <alternativeName>
        <fullName evidence="12">Undecaprenyl-phosphate GlcNAc-1-phosphate transferase</fullName>
    </alternativeName>
</protein>
<comment type="catalytic activity">
    <reaction evidence="12">
        <text>di-trans,octa-cis-undecaprenyl phosphate + UDP-N-acetyl-alpha-D-glucosamine = N-acetyl-alpha-D-glucosaminyl-di-trans,octa-cis-undecaprenyl diphosphate + UMP</text>
        <dbReference type="Rhea" id="RHEA:28090"/>
        <dbReference type="ChEBI" id="CHEBI:57705"/>
        <dbReference type="ChEBI" id="CHEBI:57865"/>
        <dbReference type="ChEBI" id="CHEBI:60392"/>
        <dbReference type="ChEBI" id="CHEBI:62959"/>
        <dbReference type="EC" id="2.7.8.33"/>
    </reaction>
</comment>
<keyword evidence="7 12" id="KW-0460">Magnesium</keyword>
<feature type="transmembrane region" description="Helical" evidence="12">
    <location>
        <begin position="120"/>
        <end position="142"/>
    </location>
</feature>
<keyword evidence="2 12" id="KW-1003">Cell membrane</keyword>
<accession>A0A2S9IGB4</accession>
<keyword evidence="8 12" id="KW-0448">Lipopolysaccharide biosynthesis</keyword>
<evidence type="ECO:0000256" key="13">
    <source>
        <dbReference type="PIRSR" id="PIRSR600715-1"/>
    </source>
</evidence>
<dbReference type="GO" id="GO:0044038">
    <property type="term" value="P:cell wall macromolecule biosynthetic process"/>
    <property type="evidence" value="ECO:0007669"/>
    <property type="project" value="TreeGrafter"/>
</dbReference>
<keyword evidence="13" id="KW-0479">Metal-binding</keyword>
<evidence type="ECO:0000256" key="3">
    <source>
        <dbReference type="ARBA" id="ARBA00022519"/>
    </source>
</evidence>
<evidence type="ECO:0000256" key="7">
    <source>
        <dbReference type="ARBA" id="ARBA00022842"/>
    </source>
</evidence>
<dbReference type="GO" id="GO:0005886">
    <property type="term" value="C:plasma membrane"/>
    <property type="evidence" value="ECO:0007669"/>
    <property type="project" value="UniProtKB-SubCell"/>
</dbReference>
<feature type="transmembrane region" description="Helical" evidence="12">
    <location>
        <begin position="207"/>
        <end position="228"/>
    </location>
</feature>
<evidence type="ECO:0000256" key="8">
    <source>
        <dbReference type="ARBA" id="ARBA00022985"/>
    </source>
</evidence>
<dbReference type="Pfam" id="PF00953">
    <property type="entry name" value="Glycos_transf_4"/>
    <property type="match status" value="1"/>
</dbReference>
<dbReference type="UniPathway" id="UPA00566"/>
<feature type="transmembrane region" description="Helical" evidence="12">
    <location>
        <begin position="178"/>
        <end position="195"/>
    </location>
</feature>
<comment type="cofactor">
    <cofactor evidence="12">
        <name>Mn(2+)</name>
        <dbReference type="ChEBI" id="CHEBI:29035"/>
    </cofactor>
</comment>
<comment type="caution">
    <text evidence="14">The sequence shown here is derived from an EMBL/GenBank/DDBJ whole genome shotgun (WGS) entry which is preliminary data.</text>
</comment>
<keyword evidence="4 12" id="KW-0328">Glycosyltransferase</keyword>
<evidence type="ECO:0000256" key="12">
    <source>
        <dbReference type="HAMAP-Rule" id="MF_02030"/>
    </source>
</evidence>
<evidence type="ECO:0000256" key="9">
    <source>
        <dbReference type="ARBA" id="ARBA00022989"/>
    </source>
</evidence>
<dbReference type="EC" id="2.7.8.33" evidence="12"/>
<comment type="pathway">
    <text evidence="12">Bacterial outer membrane biogenesis; enterobacterial common antigen biosynthesis.</text>
</comment>
<gene>
    <name evidence="12" type="primary">wecA</name>
    <name evidence="14" type="ORF">CQW29_03970</name>
</gene>
<evidence type="ECO:0000256" key="11">
    <source>
        <dbReference type="ARBA" id="ARBA00023211"/>
    </source>
</evidence>
<dbReference type="GO" id="GO:0071555">
    <property type="term" value="P:cell wall organization"/>
    <property type="evidence" value="ECO:0007669"/>
    <property type="project" value="TreeGrafter"/>
</dbReference>
<feature type="transmembrane region" description="Helical" evidence="12">
    <location>
        <begin position="6"/>
        <end position="22"/>
    </location>
</feature>
<sequence length="348" mass="38356">MQEIVLIFLGALALLFIARKIARKVGLVDKPNARKLHSGHIPLVGGVSVYFSLWILYALQPTWLPDFDIYMICATLLLLVGVLDDRFDLPVMPRMGLQAAVAGIMMYNGLYLSSLGNILFGYQLILGAFGYVITLFAVIAAINAFNMVDGIDGLLGALSCVTFGSLGIVFIMGGNDDMAMWCMCLMAACLPYILLNLGIPWGRKFKVFMGDAGSMLIGFTVIWLLIVASQGQDAIMSPVTALWLIAVPLMDMMRVMIARIRRGSSPFRPDREHMHHILMRAGLSGRWTLVIMTSAQVFSGMIGIILEGCRVPDNWQLALFVGSFISLLYAMKSLERLKVTFGRFLAVK</sequence>
<comment type="cofactor">
    <cofactor evidence="12 13">
        <name>Mg(2+)</name>
        <dbReference type="ChEBI" id="CHEBI:18420"/>
    </cofactor>
</comment>
<organism evidence="14 15">
    <name type="scientific">Pantoea coffeiphila</name>
    <dbReference type="NCBI Taxonomy" id="1465635"/>
    <lineage>
        <taxon>Bacteria</taxon>
        <taxon>Pseudomonadati</taxon>
        <taxon>Pseudomonadota</taxon>
        <taxon>Gammaproteobacteria</taxon>
        <taxon>Enterobacterales</taxon>
        <taxon>Erwiniaceae</taxon>
        <taxon>Pantoea</taxon>
    </lineage>
</organism>
<feature type="transmembrane region" description="Helical" evidence="12">
    <location>
        <begin position="43"/>
        <end position="61"/>
    </location>
</feature>
<proteinExistence type="inferred from homology"/>
<evidence type="ECO:0000256" key="2">
    <source>
        <dbReference type="ARBA" id="ARBA00022475"/>
    </source>
</evidence>
<feature type="transmembrane region" description="Helical" evidence="12">
    <location>
        <begin position="314"/>
        <end position="331"/>
    </location>
</feature>
<feature type="transmembrane region" description="Helical" evidence="12">
    <location>
        <begin position="95"/>
        <end position="114"/>
    </location>
</feature>
<comment type="similarity">
    <text evidence="12">Belongs to the glycosyltransferase 4 family. WecA subfamily.</text>
</comment>
<dbReference type="GO" id="GO:0009276">
    <property type="term" value="C:Gram-negative-bacterium-type cell wall"/>
    <property type="evidence" value="ECO:0007669"/>
    <property type="project" value="InterPro"/>
</dbReference>
<dbReference type="AlphaFoldDB" id="A0A2S9IGB4"/>
<feature type="transmembrane region" description="Helical" evidence="12">
    <location>
        <begin position="67"/>
        <end position="83"/>
    </location>
</feature>
<dbReference type="OrthoDB" id="9783652at2"/>
<evidence type="ECO:0000256" key="5">
    <source>
        <dbReference type="ARBA" id="ARBA00022679"/>
    </source>
</evidence>
<dbReference type="PANTHER" id="PTHR22926">
    <property type="entry name" value="PHOSPHO-N-ACETYLMURAMOYL-PENTAPEPTIDE-TRANSFERASE"/>
    <property type="match status" value="1"/>
</dbReference>
<dbReference type="NCBIfam" id="TIGR02380">
    <property type="entry name" value="ECA_wecA"/>
    <property type="match status" value="1"/>
</dbReference>
<keyword evidence="3 12" id="KW-0997">Cell inner membrane</keyword>
<dbReference type="GO" id="GO:0036380">
    <property type="term" value="F:UDP-N-acetylglucosamine-undecaprenyl-phosphate N-acetylglucosaminephosphotransferase activity"/>
    <property type="evidence" value="ECO:0007669"/>
    <property type="project" value="UniProtKB-UniRule"/>
</dbReference>
<comment type="subcellular location">
    <subcellularLocation>
        <location evidence="12">Cell inner membrane</location>
        <topology evidence="12">Multi-pass membrane protein</topology>
    </subcellularLocation>
    <subcellularLocation>
        <location evidence="1">Cell membrane</location>
        <topology evidence="1">Multi-pass membrane protein</topology>
    </subcellularLocation>
</comment>
<feature type="transmembrane region" description="Helical" evidence="12">
    <location>
        <begin position="234"/>
        <end position="252"/>
    </location>
</feature>
<dbReference type="EMBL" id="PDET01000002">
    <property type="protein sequence ID" value="PRD16830.1"/>
    <property type="molecule type" value="Genomic_DNA"/>
</dbReference>
<feature type="binding site" evidence="13">
    <location>
        <position position="146"/>
    </location>
    <ligand>
        <name>Mg(2+)</name>
        <dbReference type="ChEBI" id="CHEBI:18420"/>
    </ligand>
</feature>
<dbReference type="RefSeq" id="WP_105591410.1">
    <property type="nucleotide sequence ID" value="NZ_PDET01000002.1"/>
</dbReference>
<evidence type="ECO:0000256" key="6">
    <source>
        <dbReference type="ARBA" id="ARBA00022692"/>
    </source>
</evidence>
<keyword evidence="15" id="KW-1185">Reference proteome</keyword>
<comment type="pathway">
    <text evidence="12">Bacterial outer membrane biogenesis; LPS O-antigen biosynthesis.</text>
</comment>
<keyword evidence="10 12" id="KW-0472">Membrane</keyword>
<keyword evidence="9 12" id="KW-1133">Transmembrane helix</keyword>
<evidence type="ECO:0000313" key="15">
    <source>
        <dbReference type="Proteomes" id="UP000239181"/>
    </source>
</evidence>
<dbReference type="HAMAP" id="MF_02030">
    <property type="entry name" value="WecA_Gammaproteo"/>
    <property type="match status" value="1"/>
</dbReference>
<name>A0A2S9IGB4_9GAMM</name>
<dbReference type="GO" id="GO:0009246">
    <property type="term" value="P:enterobacterial common antigen biosynthetic process"/>
    <property type="evidence" value="ECO:0007669"/>
    <property type="project" value="UniProtKB-UniRule"/>
</dbReference>
<comment type="function">
    <text evidence="12">Catalyzes the transfer of the GlcNAc-1-phosphate moiety from UDP-GlcNAc onto the carrier lipid undecaprenyl phosphate (C55-P), yielding GlcNAc-pyrophosphoryl-undecaprenyl (GlcNAc-PP-C55).</text>
</comment>
<dbReference type="InterPro" id="IPR012750">
    <property type="entry name" value="ECA_WecA-rel"/>
</dbReference>
<dbReference type="CDD" id="cd06853">
    <property type="entry name" value="GT_WecA_like"/>
    <property type="match status" value="1"/>
</dbReference>
<feature type="binding site" evidence="13">
    <location>
        <position position="211"/>
    </location>
    <ligand>
        <name>Mg(2+)</name>
        <dbReference type="ChEBI" id="CHEBI:18420"/>
    </ligand>
</feature>
<keyword evidence="11 12" id="KW-0464">Manganese</keyword>
<evidence type="ECO:0000256" key="10">
    <source>
        <dbReference type="ARBA" id="ARBA00023136"/>
    </source>
</evidence>
<keyword evidence="5 12" id="KW-0808">Transferase</keyword>
<dbReference type="GO" id="GO:0000287">
    <property type="term" value="F:magnesium ion binding"/>
    <property type="evidence" value="ECO:0007669"/>
    <property type="project" value="InterPro"/>
</dbReference>
<dbReference type="GO" id="GO:0009243">
    <property type="term" value="P:O antigen biosynthetic process"/>
    <property type="evidence" value="ECO:0007669"/>
    <property type="project" value="UniProtKB-UniRule"/>
</dbReference>
<dbReference type="InterPro" id="IPR000715">
    <property type="entry name" value="Glycosyl_transferase_4"/>
</dbReference>